<keyword evidence="3" id="KW-1185">Reference proteome</keyword>
<evidence type="ECO:0000256" key="1">
    <source>
        <dbReference type="SAM" id="MobiDB-lite"/>
    </source>
</evidence>
<feature type="region of interest" description="Disordered" evidence="1">
    <location>
        <begin position="356"/>
        <end position="379"/>
    </location>
</feature>
<dbReference type="Proteomes" id="UP000355283">
    <property type="component" value="Unassembled WGS sequence"/>
</dbReference>
<feature type="compositionally biased region" description="Basic and acidic residues" evidence="1">
    <location>
        <begin position="614"/>
        <end position="634"/>
    </location>
</feature>
<evidence type="ECO:0000313" key="2">
    <source>
        <dbReference type="EMBL" id="TFJ81066.1"/>
    </source>
</evidence>
<proteinExistence type="predicted"/>
<name>A0A4D9CQK5_9STRA</name>
<dbReference type="EMBL" id="SDOX01000145">
    <property type="protein sequence ID" value="TFJ81066.1"/>
    <property type="molecule type" value="Genomic_DNA"/>
</dbReference>
<feature type="region of interest" description="Disordered" evidence="1">
    <location>
        <begin position="599"/>
        <end position="648"/>
    </location>
</feature>
<gene>
    <name evidence="2" type="ORF">NSK_007709</name>
</gene>
<dbReference type="AlphaFoldDB" id="A0A4D9CQK5"/>
<dbReference type="OrthoDB" id="10322836at2759"/>
<reference evidence="2 3" key="1">
    <citation type="submission" date="2019-01" db="EMBL/GenBank/DDBJ databases">
        <title>Nuclear Genome Assembly of the Microalgal Biofuel strain Nannochloropsis salina CCMP1776.</title>
        <authorList>
            <person name="Hovde B."/>
        </authorList>
    </citation>
    <scope>NUCLEOTIDE SEQUENCE [LARGE SCALE GENOMIC DNA]</scope>
    <source>
        <strain evidence="2 3">CCMP1776</strain>
    </source>
</reference>
<organism evidence="2 3">
    <name type="scientific">Nannochloropsis salina CCMP1776</name>
    <dbReference type="NCBI Taxonomy" id="1027361"/>
    <lineage>
        <taxon>Eukaryota</taxon>
        <taxon>Sar</taxon>
        <taxon>Stramenopiles</taxon>
        <taxon>Ochrophyta</taxon>
        <taxon>Eustigmatophyceae</taxon>
        <taxon>Eustigmatales</taxon>
        <taxon>Monodopsidaceae</taxon>
        <taxon>Microchloropsis</taxon>
        <taxon>Microchloropsis salina</taxon>
    </lineage>
</organism>
<evidence type="ECO:0000313" key="3">
    <source>
        <dbReference type="Proteomes" id="UP000355283"/>
    </source>
</evidence>
<accession>A0A4D9CQK5</accession>
<protein>
    <submittedName>
        <fullName evidence="2">Uncharacterized protein</fullName>
    </submittedName>
</protein>
<sequence>MVDMLDTAPTLVATSHSHVAGCSNQIPGFKPVVALSPASSKAAAPSSGGVSRRAVLVMDGPHLHKALDAYFPGLTQDELPVVVQGLMASLESEFRVTFSKSIFHDCSTALGQPTALGRLLAAPPIAARIRMHAVKAVAGAAVDPHTWEPVRQSSTSSLYSNNSGSSSSMASLYGGGENMQGGEKTTLLIESGLDVSMSLDLLRHASGAPAAGPQDSSQPTVLVVLSARPELSETLDVIAGRSGSVFVIGLQKDLYGTPLSQFVTGGITLDWLLVSAAEALLWHRRRCRQHLQQRQLQQQQRRQSLSPRADFCPHGPACDYLRGTAAYLSEGASQKIPLDGTVRTCAHWNEVNQSHRCSPAGGSGGGSGQTSPPPFSKSKLDHLTAFQHTCGAGRTCRNGGPYHQMAFPHVSSITSSSCSSSSCGHSKGRGLHHGNFREACTKRGSPAERQASHISHDECDRRHVCNHSSDRGNRGDFMGQVGGGPFRPAVASAAPCDRSAAITSVTELPEAITSVTEHPEGRDKGATREEDGWLEEAVRKDFYGEEGEVSQVTADEEEDEETAAVVGLRGCLPSVSKRSSNWGRAKQGEIGKPVWWQRLRRSHKDDEEEDGGEDGGRRLEEMAELEPGRDHRGEGDEERDAVLFPMSL</sequence>
<comment type="caution">
    <text evidence="2">The sequence shown here is derived from an EMBL/GenBank/DDBJ whole genome shotgun (WGS) entry which is preliminary data.</text>
</comment>